<sequence>MQTADDFRFTAHTLLLALDESTLNMMKMVSSSSMGGVAWKSAVLHQQDSFANLHSHLGLPEALELMQQGRFR</sequence>
<reference evidence="2" key="1">
    <citation type="submission" date="2016-10" db="EMBL/GenBank/DDBJ databases">
        <authorList>
            <person name="Varghese N."/>
            <person name="Submissions S."/>
        </authorList>
    </citation>
    <scope>NUCLEOTIDE SEQUENCE [LARGE SCALE GENOMIC DNA]</scope>
    <source>
        <strain evidence="2">ATCC 700689</strain>
    </source>
</reference>
<dbReference type="OrthoDB" id="7025885at2"/>
<evidence type="ECO:0000313" key="2">
    <source>
        <dbReference type="Proteomes" id="UP000182894"/>
    </source>
</evidence>
<accession>A0A1G8MEQ4</accession>
<name>A0A1G8MEQ4_9PSED</name>
<organism evidence="1 2">
    <name type="scientific">Pseudomonas abietaniphila</name>
    <dbReference type="NCBI Taxonomy" id="89065"/>
    <lineage>
        <taxon>Bacteria</taxon>
        <taxon>Pseudomonadati</taxon>
        <taxon>Pseudomonadota</taxon>
        <taxon>Gammaproteobacteria</taxon>
        <taxon>Pseudomonadales</taxon>
        <taxon>Pseudomonadaceae</taxon>
        <taxon>Pseudomonas</taxon>
    </lineage>
</organism>
<dbReference type="Proteomes" id="UP000182894">
    <property type="component" value="Unassembled WGS sequence"/>
</dbReference>
<evidence type="ECO:0000313" key="1">
    <source>
        <dbReference type="EMBL" id="SDI66307.1"/>
    </source>
</evidence>
<dbReference type="RefSeq" id="WP_074756828.1">
    <property type="nucleotide sequence ID" value="NZ_FNCO01000015.1"/>
</dbReference>
<gene>
    <name evidence="1" type="ORF">SAMN05216605_115170</name>
</gene>
<keyword evidence="2" id="KW-1185">Reference proteome</keyword>
<dbReference type="AlphaFoldDB" id="A0A1G8MEQ4"/>
<proteinExistence type="predicted"/>
<dbReference type="EMBL" id="FNCO01000015">
    <property type="protein sequence ID" value="SDI66307.1"/>
    <property type="molecule type" value="Genomic_DNA"/>
</dbReference>
<protein>
    <submittedName>
        <fullName evidence="1">Uncharacterized protein</fullName>
    </submittedName>
</protein>